<name>A0A521BYH5_9EURY</name>
<organism evidence="2 3">
    <name type="scientific">Halorubrum cibi</name>
    <dbReference type="NCBI Taxonomy" id="413815"/>
    <lineage>
        <taxon>Archaea</taxon>
        <taxon>Methanobacteriati</taxon>
        <taxon>Methanobacteriota</taxon>
        <taxon>Stenosarchaea group</taxon>
        <taxon>Halobacteria</taxon>
        <taxon>Halobacteriales</taxon>
        <taxon>Haloferacaceae</taxon>
        <taxon>Halorubrum</taxon>
    </lineage>
</organism>
<evidence type="ECO:0000313" key="2">
    <source>
        <dbReference type="EMBL" id="SMO52223.1"/>
    </source>
</evidence>
<evidence type="ECO:0000313" key="3">
    <source>
        <dbReference type="Proteomes" id="UP000319712"/>
    </source>
</evidence>
<proteinExistence type="predicted"/>
<keyword evidence="1" id="KW-0472">Membrane</keyword>
<keyword evidence="3" id="KW-1185">Reference proteome</keyword>
<gene>
    <name evidence="2" type="ORF">SAMN06264867_103185</name>
</gene>
<keyword evidence="1" id="KW-0812">Transmembrane</keyword>
<dbReference type="RefSeq" id="WP_142985952.1">
    <property type="nucleotide sequence ID" value="NZ_FXTD01000003.1"/>
</dbReference>
<dbReference type="AlphaFoldDB" id="A0A521BYH5"/>
<keyword evidence="1" id="KW-1133">Transmembrane helix</keyword>
<feature type="transmembrane region" description="Helical" evidence="1">
    <location>
        <begin position="35"/>
        <end position="58"/>
    </location>
</feature>
<sequence>MNTLGLERRDWRNMVVVAAVVTLVIAGSAEGPLGVRVVAGAIAGAISAGVFMVSTLLINRYKPDHW</sequence>
<reference evidence="2 3" key="1">
    <citation type="submission" date="2017-05" db="EMBL/GenBank/DDBJ databases">
        <authorList>
            <person name="Varghese N."/>
            <person name="Submissions S."/>
        </authorList>
    </citation>
    <scope>NUCLEOTIDE SEQUENCE [LARGE SCALE GENOMIC DNA]</scope>
    <source>
        <strain evidence="2 3">DSM 19504</strain>
    </source>
</reference>
<accession>A0A521BYH5</accession>
<feature type="transmembrane region" description="Helical" evidence="1">
    <location>
        <begin position="12"/>
        <end position="29"/>
    </location>
</feature>
<dbReference type="Proteomes" id="UP000319712">
    <property type="component" value="Unassembled WGS sequence"/>
</dbReference>
<dbReference type="EMBL" id="FXTD01000003">
    <property type="protein sequence ID" value="SMO52223.1"/>
    <property type="molecule type" value="Genomic_DNA"/>
</dbReference>
<evidence type="ECO:0000256" key="1">
    <source>
        <dbReference type="SAM" id="Phobius"/>
    </source>
</evidence>
<protein>
    <submittedName>
        <fullName evidence="2">Uncharacterized protein</fullName>
    </submittedName>
</protein>